<keyword evidence="1 3" id="KW-0807">Transducer</keyword>
<proteinExistence type="inferred from homology"/>
<keyword evidence="4" id="KW-0472">Membrane</keyword>
<keyword evidence="8" id="KW-1185">Reference proteome</keyword>
<protein>
    <submittedName>
        <fullName evidence="7">HAMP domain-containing protein</fullName>
    </submittedName>
</protein>
<dbReference type="InterPro" id="IPR029151">
    <property type="entry name" value="Sensor-like_sf"/>
</dbReference>
<dbReference type="SMART" id="SM00304">
    <property type="entry name" value="HAMP"/>
    <property type="match status" value="1"/>
</dbReference>
<dbReference type="EMBL" id="JAAIKB010000001">
    <property type="protein sequence ID" value="NGM18928.1"/>
    <property type="molecule type" value="Genomic_DNA"/>
</dbReference>
<dbReference type="PANTHER" id="PTHR32089">
    <property type="entry name" value="METHYL-ACCEPTING CHEMOTAXIS PROTEIN MCPB"/>
    <property type="match status" value="1"/>
</dbReference>
<name>A0A6M1LF29_9PROT</name>
<gene>
    <name evidence="7" type="ORF">G3576_02805</name>
</gene>
<dbReference type="CDD" id="cd06225">
    <property type="entry name" value="HAMP"/>
    <property type="match status" value="1"/>
</dbReference>
<evidence type="ECO:0000256" key="4">
    <source>
        <dbReference type="SAM" id="Phobius"/>
    </source>
</evidence>
<dbReference type="InterPro" id="IPR029150">
    <property type="entry name" value="dCache_3"/>
</dbReference>
<feature type="transmembrane region" description="Helical" evidence="4">
    <location>
        <begin position="280"/>
        <end position="302"/>
    </location>
</feature>
<dbReference type="InterPro" id="IPR004090">
    <property type="entry name" value="Chemotax_Me-accpt_rcpt"/>
</dbReference>
<feature type="domain" description="Methyl-accepting transducer" evidence="5">
    <location>
        <begin position="397"/>
        <end position="626"/>
    </location>
</feature>
<dbReference type="PANTHER" id="PTHR32089:SF112">
    <property type="entry name" value="LYSOZYME-LIKE PROTEIN-RELATED"/>
    <property type="match status" value="1"/>
</dbReference>
<dbReference type="AlphaFoldDB" id="A0A6M1LF29"/>
<keyword evidence="4" id="KW-0812">Transmembrane</keyword>
<evidence type="ECO:0000256" key="3">
    <source>
        <dbReference type="PROSITE-ProRule" id="PRU00284"/>
    </source>
</evidence>
<evidence type="ECO:0000313" key="7">
    <source>
        <dbReference type="EMBL" id="NGM18928.1"/>
    </source>
</evidence>
<evidence type="ECO:0000313" key="8">
    <source>
        <dbReference type="Proteomes" id="UP000475385"/>
    </source>
</evidence>
<dbReference type="Gene3D" id="1.10.287.950">
    <property type="entry name" value="Methyl-accepting chemotaxis protein"/>
    <property type="match status" value="1"/>
</dbReference>
<dbReference type="GO" id="GO:0006935">
    <property type="term" value="P:chemotaxis"/>
    <property type="evidence" value="ECO:0007669"/>
    <property type="project" value="InterPro"/>
</dbReference>
<dbReference type="Pfam" id="PF00015">
    <property type="entry name" value="MCPsignal"/>
    <property type="match status" value="1"/>
</dbReference>
<sequence>MLKSIRWRIALATAVVGMLVSVAFGVTVAMRDQASSEERVARTLASGKEAFFDVIEAELRASAVVADSLAALPIVQQATASGDRATLLALLRDADATLQTRNQRLNIHRSPGIALVRVWRPEQFGDDLRARRATVVRAIETGRTVSGIETGVQPNDVSLFGTAPIRHAGQVVGVVDVAGSLNVDRLKAIGSDLGLDISVLRALDQRLVPVASTLAGVDATLTPLRASALAGGVASDTLDRGGKAVSVLVAPLRDVQDRIIGLVELTYDLSTVVADRQRSLLTVGLVAALLVLLSGAAGLLVARSLSGPVIRLTGAMQKLAAGDRESPIPGTTRQDEIGAMARTVEVFREGLEEAERLRGEQRQAAARIEAARRSTLLGVAGELESQFGTVAEALGRAAGGLQGAAAEMTDAASGAAQEAATAAGAATATAGNVGTVAAATEELSASIEEITRQATQAARVTTQAAAQSRDGGAATRGLADAAERIGEVVRLINDIAGQTNLLALNATIEAARAGEAGKGFAVVAQEVKALAAQTAKATEEIGAQIGAMREAATTVVDVVGAIGGTIATLEEITTGIASAVQEQGSATQEIARAVAQAAGGTDTVSVAASHVSTRVETTRAGAAGLRAVADDIAGHGGTLQRGLAEVVRKLRHQAEAA</sequence>
<evidence type="ECO:0000259" key="6">
    <source>
        <dbReference type="PROSITE" id="PS50885"/>
    </source>
</evidence>
<dbReference type="Gene3D" id="6.10.340.10">
    <property type="match status" value="1"/>
</dbReference>
<keyword evidence="4" id="KW-1133">Transmembrane helix</keyword>
<evidence type="ECO:0000256" key="1">
    <source>
        <dbReference type="ARBA" id="ARBA00023224"/>
    </source>
</evidence>
<dbReference type="GO" id="GO:0007165">
    <property type="term" value="P:signal transduction"/>
    <property type="evidence" value="ECO:0007669"/>
    <property type="project" value="UniProtKB-KW"/>
</dbReference>
<dbReference type="Proteomes" id="UP000475385">
    <property type="component" value="Unassembled WGS sequence"/>
</dbReference>
<comment type="similarity">
    <text evidence="2">Belongs to the methyl-accepting chemotaxis (MCP) protein family.</text>
</comment>
<dbReference type="InterPro" id="IPR004089">
    <property type="entry name" value="MCPsignal_dom"/>
</dbReference>
<dbReference type="GO" id="GO:0004888">
    <property type="term" value="F:transmembrane signaling receptor activity"/>
    <property type="evidence" value="ECO:0007669"/>
    <property type="project" value="InterPro"/>
</dbReference>
<accession>A0A6M1LF29</accession>
<dbReference type="Pfam" id="PF00672">
    <property type="entry name" value="HAMP"/>
    <property type="match status" value="1"/>
</dbReference>
<dbReference type="InterPro" id="IPR003660">
    <property type="entry name" value="HAMP_dom"/>
</dbReference>
<dbReference type="SUPFAM" id="SSF58104">
    <property type="entry name" value="Methyl-accepting chemotaxis protein (MCP) signaling domain"/>
    <property type="match status" value="1"/>
</dbReference>
<dbReference type="Pfam" id="PF14827">
    <property type="entry name" value="dCache_3"/>
    <property type="match status" value="1"/>
</dbReference>
<dbReference type="SMART" id="SM00283">
    <property type="entry name" value="MA"/>
    <property type="match status" value="1"/>
</dbReference>
<dbReference type="PROSITE" id="PS50885">
    <property type="entry name" value="HAMP"/>
    <property type="match status" value="1"/>
</dbReference>
<reference evidence="7 8" key="1">
    <citation type="submission" date="2020-03" db="EMBL/GenBank/DDBJ databases">
        <title>Roseomonas stagni sp. nov., isolated from pond water in Japan.</title>
        <authorList>
            <person name="Furuhata K."/>
            <person name="Miyamoto H."/>
            <person name="Goto K."/>
        </authorList>
    </citation>
    <scope>NUCLEOTIDE SEQUENCE [LARGE SCALE GENOMIC DNA]</scope>
    <source>
        <strain evidence="7 8">PeD5</strain>
    </source>
</reference>
<dbReference type="PROSITE" id="PS50111">
    <property type="entry name" value="CHEMOTAXIS_TRANSDUC_2"/>
    <property type="match status" value="1"/>
</dbReference>
<dbReference type="SUPFAM" id="SSF103190">
    <property type="entry name" value="Sensory domain-like"/>
    <property type="match status" value="1"/>
</dbReference>
<evidence type="ECO:0000256" key="2">
    <source>
        <dbReference type="ARBA" id="ARBA00029447"/>
    </source>
</evidence>
<feature type="domain" description="HAMP" evidence="6">
    <location>
        <begin position="303"/>
        <end position="356"/>
    </location>
</feature>
<dbReference type="GO" id="GO:0016020">
    <property type="term" value="C:membrane"/>
    <property type="evidence" value="ECO:0007669"/>
    <property type="project" value="InterPro"/>
</dbReference>
<dbReference type="PRINTS" id="PR00260">
    <property type="entry name" value="CHEMTRNSDUCR"/>
</dbReference>
<dbReference type="RefSeq" id="WP_164692786.1">
    <property type="nucleotide sequence ID" value="NZ_JAAIKB010000001.1"/>
</dbReference>
<organism evidence="7 8">
    <name type="scientific">Falsiroseomonas algicola</name>
    <dbReference type="NCBI Taxonomy" id="2716930"/>
    <lineage>
        <taxon>Bacteria</taxon>
        <taxon>Pseudomonadati</taxon>
        <taxon>Pseudomonadota</taxon>
        <taxon>Alphaproteobacteria</taxon>
        <taxon>Acetobacterales</taxon>
        <taxon>Roseomonadaceae</taxon>
        <taxon>Falsiroseomonas</taxon>
    </lineage>
</organism>
<evidence type="ECO:0000259" key="5">
    <source>
        <dbReference type="PROSITE" id="PS50111"/>
    </source>
</evidence>
<comment type="caution">
    <text evidence="7">The sequence shown here is derived from an EMBL/GenBank/DDBJ whole genome shotgun (WGS) entry which is preliminary data.</text>
</comment>